<evidence type="ECO:0000313" key="7">
    <source>
        <dbReference type="Proteomes" id="UP000002038"/>
    </source>
</evidence>
<keyword evidence="4" id="KW-0539">Nucleus</keyword>
<dbReference type="RefSeq" id="XP_031579314.1">
    <property type="nucleotide sequence ID" value="XM_031722522.1"/>
</dbReference>
<evidence type="ECO:0000256" key="2">
    <source>
        <dbReference type="ARBA" id="ARBA00023125"/>
    </source>
</evidence>
<dbReference type="STRING" id="559298.A0A179UT31"/>
<feature type="region of interest" description="Disordered" evidence="5">
    <location>
        <begin position="72"/>
        <end position="91"/>
    </location>
</feature>
<dbReference type="AlphaFoldDB" id="A0A179UT31"/>
<dbReference type="EMBL" id="GG657460">
    <property type="protein sequence ID" value="OAT10389.1"/>
    <property type="molecule type" value="Genomic_DNA"/>
</dbReference>
<accession>A0A179UT31</accession>
<keyword evidence="3" id="KW-0804">Transcription</keyword>
<evidence type="ECO:0000313" key="6">
    <source>
        <dbReference type="EMBL" id="OAT10389.1"/>
    </source>
</evidence>
<dbReference type="KEGG" id="bgh:BDBG_06229"/>
<protein>
    <recommendedName>
        <fullName evidence="8">Zn(2)-C6 fungal-type domain-containing protein</fullName>
    </recommendedName>
</protein>
<evidence type="ECO:0000256" key="5">
    <source>
        <dbReference type="SAM" id="MobiDB-lite"/>
    </source>
</evidence>
<name>A0A179UT31_BLAGS</name>
<gene>
    <name evidence="6" type="ORF">BDBG_06229</name>
</gene>
<evidence type="ECO:0000256" key="4">
    <source>
        <dbReference type="ARBA" id="ARBA00023242"/>
    </source>
</evidence>
<dbReference type="Gene3D" id="4.10.240.10">
    <property type="entry name" value="Zn(2)-C6 fungal-type DNA-binding domain"/>
    <property type="match status" value="1"/>
</dbReference>
<keyword evidence="7" id="KW-1185">Reference proteome</keyword>
<dbReference type="InterPro" id="IPR036864">
    <property type="entry name" value="Zn2-C6_fun-type_DNA-bd_sf"/>
</dbReference>
<dbReference type="VEuPathDB" id="FungiDB:BDBG_06229"/>
<organism evidence="6 7">
    <name type="scientific">Blastomyces gilchristii (strain SLH14081)</name>
    <name type="common">Blastomyces dermatitidis</name>
    <dbReference type="NCBI Taxonomy" id="559298"/>
    <lineage>
        <taxon>Eukaryota</taxon>
        <taxon>Fungi</taxon>
        <taxon>Dikarya</taxon>
        <taxon>Ascomycota</taxon>
        <taxon>Pezizomycotina</taxon>
        <taxon>Eurotiomycetes</taxon>
        <taxon>Eurotiomycetidae</taxon>
        <taxon>Onygenales</taxon>
        <taxon>Ajellomycetaceae</taxon>
        <taxon>Blastomyces</taxon>
    </lineage>
</organism>
<dbReference type="OrthoDB" id="2129491at2759"/>
<sequence>MQDQRGERRPRGKYSRLICRGCRSRKIKCILPNPSEITPSAIPQAAGKSCERCCNLNLECIVERTSLGRPAAKRIPRTDSHSSRYGSALHTEAEVESDGAVRVTGTTSTPSNLEVKGYLYSEDIADDILIMQNDCGFSPSELHVTMSSKQEIFQSMIEPDCFLSSVLANDKIFGSAIPHSTSPRDARRLLDLISHDMASSLDACLVWHRFFLPQTPTLVSIRNRLSSDECASSNCATNLLFALLCLIAFESPETPFGQKHHHLKRSIQLTVSSYGQEFIFSPPTHRDSVVVSLLLSDYRPAAIVSSPNVAHKAVKSGLYVNIAYRIAEKLELLPTQATLNPGELKAVEFFGSEFCLTDVLQGLQVFCYDALLDGFITKPLRFMRKVVSCIKPHMEVYQNVLKHHSYPPRIIYHIQNTVATNIMLEALVDMKQSWSSLESLSIITEDCERKCLEQVEHTDCLLARLSSPGNQNELLVVRSLLEIRFHSVYTAIYGAGLFYATVLRARLQESGRVGTDPEINCHEAAQLGAQLIDTCKNISSEKVLTLSAFMGRFGGPYPEKLGAILEMFIECAEKLALNRVAFRPPPRQLVLEIVFLCKNIVENNVIQFKSFGRLHKDFERQLGLFEKCARRIESMVVSDWNSIDVAFAGGCVYAASSKIIHGLCEVMENLKIRVSKETSGTEKPSMLEVPTDLSGLDVEVPSGGWDVWPEVGGFENFGTLQGQFDWSFIQSSLLEFESTNTSFGDRIE</sequence>
<dbReference type="GeneID" id="8503472"/>
<dbReference type="Proteomes" id="UP000002038">
    <property type="component" value="Unassembled WGS sequence"/>
</dbReference>
<dbReference type="SUPFAM" id="SSF57701">
    <property type="entry name" value="Zn2/Cys6 DNA-binding domain"/>
    <property type="match status" value="1"/>
</dbReference>
<evidence type="ECO:0000256" key="1">
    <source>
        <dbReference type="ARBA" id="ARBA00023015"/>
    </source>
</evidence>
<dbReference type="GO" id="GO:0003677">
    <property type="term" value="F:DNA binding"/>
    <property type="evidence" value="ECO:0007669"/>
    <property type="project" value="UniProtKB-KW"/>
</dbReference>
<reference evidence="7" key="1">
    <citation type="journal article" date="2015" name="PLoS Genet.">
        <title>The dynamic genome and transcriptome of the human fungal pathogen Blastomyces and close relative Emmonsia.</title>
        <authorList>
            <person name="Munoz J.F."/>
            <person name="Gauthier G.M."/>
            <person name="Desjardins C.A."/>
            <person name="Gallo J.E."/>
            <person name="Holder J."/>
            <person name="Sullivan T.D."/>
            <person name="Marty A.J."/>
            <person name="Carmen J.C."/>
            <person name="Chen Z."/>
            <person name="Ding L."/>
            <person name="Gujja S."/>
            <person name="Magrini V."/>
            <person name="Misas E."/>
            <person name="Mitreva M."/>
            <person name="Priest M."/>
            <person name="Saif S."/>
            <person name="Whiston E.A."/>
            <person name="Young S."/>
            <person name="Zeng Q."/>
            <person name="Goldman W.E."/>
            <person name="Mardis E.R."/>
            <person name="Taylor J.W."/>
            <person name="McEwen J.G."/>
            <person name="Clay O.K."/>
            <person name="Klein B.S."/>
            <person name="Cuomo C.A."/>
        </authorList>
    </citation>
    <scope>NUCLEOTIDE SEQUENCE [LARGE SCALE GENOMIC DNA]</scope>
    <source>
        <strain evidence="7">SLH14081</strain>
    </source>
</reference>
<evidence type="ECO:0000256" key="3">
    <source>
        <dbReference type="ARBA" id="ARBA00023163"/>
    </source>
</evidence>
<evidence type="ECO:0008006" key="8">
    <source>
        <dbReference type="Google" id="ProtNLM"/>
    </source>
</evidence>
<proteinExistence type="predicted"/>
<dbReference type="GO" id="GO:0008270">
    <property type="term" value="F:zinc ion binding"/>
    <property type="evidence" value="ECO:0007669"/>
    <property type="project" value="InterPro"/>
</dbReference>
<keyword evidence="2" id="KW-0238">DNA-binding</keyword>
<dbReference type="GO" id="GO:0000981">
    <property type="term" value="F:DNA-binding transcription factor activity, RNA polymerase II-specific"/>
    <property type="evidence" value="ECO:0007669"/>
    <property type="project" value="InterPro"/>
</dbReference>
<keyword evidence="1" id="KW-0805">Transcription regulation</keyword>